<dbReference type="PANTHER" id="PTHR34883">
    <property type="entry name" value="SERINE-RICH PROTEIN, PUTATIVE-RELATED-RELATED"/>
    <property type="match status" value="1"/>
</dbReference>
<dbReference type="InterPro" id="IPR008972">
    <property type="entry name" value="Cupredoxin"/>
</dbReference>
<keyword evidence="4" id="KW-1185">Reference proteome</keyword>
<gene>
    <name evidence="3" type="ORF">CPB83DRAFT_861128</name>
</gene>
<feature type="signal peptide" evidence="2">
    <location>
        <begin position="1"/>
        <end position="17"/>
    </location>
</feature>
<dbReference type="OrthoDB" id="1921208at2759"/>
<dbReference type="AlphaFoldDB" id="A0A9P6E930"/>
<organism evidence="3 4">
    <name type="scientific">Crepidotus variabilis</name>
    <dbReference type="NCBI Taxonomy" id="179855"/>
    <lineage>
        <taxon>Eukaryota</taxon>
        <taxon>Fungi</taxon>
        <taxon>Dikarya</taxon>
        <taxon>Basidiomycota</taxon>
        <taxon>Agaricomycotina</taxon>
        <taxon>Agaricomycetes</taxon>
        <taxon>Agaricomycetidae</taxon>
        <taxon>Agaricales</taxon>
        <taxon>Agaricineae</taxon>
        <taxon>Crepidotaceae</taxon>
        <taxon>Crepidotus</taxon>
    </lineage>
</organism>
<feature type="chain" id="PRO_5040341837" evidence="2">
    <location>
        <begin position="18"/>
        <end position="365"/>
    </location>
</feature>
<dbReference type="Gene3D" id="2.60.40.420">
    <property type="entry name" value="Cupredoxins - blue copper proteins"/>
    <property type="match status" value="2"/>
</dbReference>
<proteinExistence type="predicted"/>
<feature type="region of interest" description="Disordered" evidence="1">
    <location>
        <begin position="319"/>
        <end position="339"/>
    </location>
</feature>
<evidence type="ECO:0000256" key="1">
    <source>
        <dbReference type="SAM" id="MobiDB-lite"/>
    </source>
</evidence>
<evidence type="ECO:0000313" key="4">
    <source>
        <dbReference type="Proteomes" id="UP000807306"/>
    </source>
</evidence>
<sequence>MRSSTFSFLLAAPLALAATIDVSVGPNGNFVYQPESVIAQAGDTINFTFNPKNHTVTQSSFDTPCSGLDGGFKTGFIPVGTGSTDSRQFTVPASTGPLWFYCGQVGHCAAGMVFAINAPAEGDPKSFSAFKARAQSSGGVASGASSPPATITTPPAPHWVSATATVTWQSSTYTTTYTSYDGTPPPTPAAQPMDHKITVGDNGKFVYSPANISASIGDTVTFEFKPKNHTVTQSSFLTPCTKLKDASGNPGFASGFKPVGASDTTFPTFQIKINDTAPIWGYCGQPGHCQAGMVFSINAVESGPNNFAAFQQLAINSGSTNTTSTGSGSPGSPSGSPSGNSALTARIGYGFTTLFILAASCALIF</sequence>
<dbReference type="InterPro" id="IPR052953">
    <property type="entry name" value="Ser-rich/MCO-related"/>
</dbReference>
<dbReference type="EMBL" id="MU157897">
    <property type="protein sequence ID" value="KAF9524559.1"/>
    <property type="molecule type" value="Genomic_DNA"/>
</dbReference>
<dbReference type="SUPFAM" id="SSF49503">
    <property type="entry name" value="Cupredoxins"/>
    <property type="match status" value="2"/>
</dbReference>
<evidence type="ECO:0000256" key="2">
    <source>
        <dbReference type="SAM" id="SignalP"/>
    </source>
</evidence>
<comment type="caution">
    <text evidence="3">The sequence shown here is derived from an EMBL/GenBank/DDBJ whole genome shotgun (WGS) entry which is preliminary data.</text>
</comment>
<reference evidence="3" key="1">
    <citation type="submission" date="2020-11" db="EMBL/GenBank/DDBJ databases">
        <authorList>
            <consortium name="DOE Joint Genome Institute"/>
            <person name="Ahrendt S."/>
            <person name="Riley R."/>
            <person name="Andreopoulos W."/>
            <person name="Labutti K."/>
            <person name="Pangilinan J."/>
            <person name="Ruiz-Duenas F.J."/>
            <person name="Barrasa J.M."/>
            <person name="Sanchez-Garcia M."/>
            <person name="Camarero S."/>
            <person name="Miyauchi S."/>
            <person name="Serrano A."/>
            <person name="Linde D."/>
            <person name="Babiker R."/>
            <person name="Drula E."/>
            <person name="Ayuso-Fernandez I."/>
            <person name="Pacheco R."/>
            <person name="Padilla G."/>
            <person name="Ferreira P."/>
            <person name="Barriuso J."/>
            <person name="Kellner H."/>
            <person name="Castanera R."/>
            <person name="Alfaro M."/>
            <person name="Ramirez L."/>
            <person name="Pisabarro A.G."/>
            <person name="Kuo A."/>
            <person name="Tritt A."/>
            <person name="Lipzen A."/>
            <person name="He G."/>
            <person name="Yan M."/>
            <person name="Ng V."/>
            <person name="Cullen D."/>
            <person name="Martin F."/>
            <person name="Rosso M.-N."/>
            <person name="Henrissat B."/>
            <person name="Hibbett D."/>
            <person name="Martinez A.T."/>
            <person name="Grigoriev I.V."/>
        </authorList>
    </citation>
    <scope>NUCLEOTIDE SEQUENCE</scope>
    <source>
        <strain evidence="3">CBS 506.95</strain>
    </source>
</reference>
<dbReference type="CDD" id="cd00920">
    <property type="entry name" value="Cupredoxin"/>
    <property type="match status" value="2"/>
</dbReference>
<keyword evidence="2" id="KW-0732">Signal</keyword>
<name>A0A9P6E930_9AGAR</name>
<dbReference type="PANTHER" id="PTHR34883:SF15">
    <property type="entry name" value="EXTRACELLULAR SERINE-RICH PROTEIN"/>
    <property type="match status" value="1"/>
</dbReference>
<dbReference type="Proteomes" id="UP000807306">
    <property type="component" value="Unassembled WGS sequence"/>
</dbReference>
<protein>
    <submittedName>
        <fullName evidence="3">Cupredoxin</fullName>
    </submittedName>
</protein>
<accession>A0A9P6E930</accession>
<evidence type="ECO:0000313" key="3">
    <source>
        <dbReference type="EMBL" id="KAF9524559.1"/>
    </source>
</evidence>